<accession>A0A2L0D699</accession>
<evidence type="ECO:0000313" key="3">
    <source>
        <dbReference type="Proteomes" id="UP000238956"/>
    </source>
</evidence>
<feature type="transmembrane region" description="Helical" evidence="1">
    <location>
        <begin position="6"/>
        <end position="27"/>
    </location>
</feature>
<organism evidence="2 3">
    <name type="scientific">Streptococcus pluranimalium</name>
    <dbReference type="NCBI Taxonomy" id="82348"/>
    <lineage>
        <taxon>Bacteria</taxon>
        <taxon>Bacillati</taxon>
        <taxon>Bacillota</taxon>
        <taxon>Bacilli</taxon>
        <taxon>Lactobacillales</taxon>
        <taxon>Streptococcaceae</taxon>
        <taxon>Streptococcus</taxon>
    </lineage>
</organism>
<gene>
    <name evidence="2" type="ORF">C0J00_09760</name>
</gene>
<reference evidence="2 3" key="1">
    <citation type="submission" date="2017-12" db="EMBL/GenBank/DDBJ databases">
        <authorList>
            <person name="Hurst M.R.H."/>
        </authorList>
    </citation>
    <scope>NUCLEOTIDE SEQUENCE [LARGE SCALE GENOMIC DNA]</scope>
    <source>
        <strain evidence="2 3">TH11417</strain>
    </source>
</reference>
<evidence type="ECO:0000313" key="2">
    <source>
        <dbReference type="EMBL" id="AUW97366.1"/>
    </source>
</evidence>
<dbReference type="OrthoDB" id="2224183at2"/>
<keyword evidence="3" id="KW-1185">Reference proteome</keyword>
<feature type="transmembrane region" description="Helical" evidence="1">
    <location>
        <begin position="34"/>
        <end position="54"/>
    </location>
</feature>
<keyword evidence="1" id="KW-0812">Transmembrane</keyword>
<feature type="transmembrane region" description="Helical" evidence="1">
    <location>
        <begin position="60"/>
        <end position="80"/>
    </location>
</feature>
<keyword evidence="1" id="KW-1133">Transmembrane helix</keyword>
<name>A0A2L0D699_9STRE</name>
<dbReference type="EMBL" id="CP025536">
    <property type="protein sequence ID" value="AUW97366.1"/>
    <property type="molecule type" value="Genomic_DNA"/>
</dbReference>
<dbReference type="AlphaFoldDB" id="A0A2L0D699"/>
<dbReference type="Proteomes" id="UP000238956">
    <property type="component" value="Chromosome"/>
</dbReference>
<dbReference type="KEGG" id="splr:C0J00_09760"/>
<sequence length="109" mass="12116">MQLVVLFVLSLYLVLVLFSAVLGCIGARMITKRNMLLTLFSTLVIAACTYSYLWQRNDSAIYGVAGGLFALSGIALSNGFQMHQKPHISHHVIRMAINVIFLLALYLVR</sequence>
<protein>
    <submittedName>
        <fullName evidence="2">Uncharacterized protein</fullName>
    </submittedName>
</protein>
<evidence type="ECO:0000256" key="1">
    <source>
        <dbReference type="SAM" id="Phobius"/>
    </source>
</evidence>
<feature type="transmembrane region" description="Helical" evidence="1">
    <location>
        <begin position="92"/>
        <end position="108"/>
    </location>
</feature>
<proteinExistence type="predicted"/>
<keyword evidence="1" id="KW-0472">Membrane</keyword>
<reference evidence="2 3" key="2">
    <citation type="submission" date="2018-02" db="EMBL/GenBank/DDBJ databases">
        <title>Whole genome sequencing analysis of Streptococcus pluranimalium isolated from cattle infected mastitis in China.</title>
        <authorList>
            <person name="Zhang J.-R."/>
            <person name="Hu G.-Z."/>
        </authorList>
    </citation>
    <scope>NUCLEOTIDE SEQUENCE [LARGE SCALE GENOMIC DNA]</scope>
    <source>
        <strain evidence="2 3">TH11417</strain>
    </source>
</reference>